<dbReference type="Gene3D" id="3.60.15.10">
    <property type="entry name" value="Ribonuclease Z/Hydroxyacylglutathione hydrolase-like"/>
    <property type="match status" value="1"/>
</dbReference>
<dbReference type="PANTHER" id="PTHR30619">
    <property type="entry name" value="DNA INTERNALIZATION/COMPETENCE PROTEIN COMEC/REC2"/>
    <property type="match status" value="1"/>
</dbReference>
<name>A0ABY2DY10_9FLAO</name>
<keyword evidence="3" id="KW-1185">Reference proteome</keyword>
<evidence type="ECO:0000313" key="3">
    <source>
        <dbReference type="Proteomes" id="UP000294685"/>
    </source>
</evidence>
<evidence type="ECO:0000313" key="2">
    <source>
        <dbReference type="EMBL" id="TDE30435.1"/>
    </source>
</evidence>
<gene>
    <name evidence="2" type="ORF">E0I61_05415</name>
</gene>
<reference evidence="2 3" key="1">
    <citation type="submission" date="2019-03" db="EMBL/GenBank/DDBJ databases">
        <title>Novel species of Flavobacterium.</title>
        <authorList>
            <person name="Liu Q."/>
            <person name="Xin Y.-H."/>
        </authorList>
    </citation>
    <scope>NUCLEOTIDE SEQUENCE [LARGE SCALE GENOMIC DNA]</scope>
    <source>
        <strain evidence="2 3">LB2P22</strain>
    </source>
</reference>
<dbReference type="Proteomes" id="UP000294685">
    <property type="component" value="Unassembled WGS sequence"/>
</dbReference>
<feature type="domain" description="Metallo-beta-lactamase" evidence="1">
    <location>
        <begin position="27"/>
        <end position="105"/>
    </location>
</feature>
<dbReference type="Pfam" id="PF00753">
    <property type="entry name" value="Lactamase_B"/>
    <property type="match status" value="1"/>
</dbReference>
<protein>
    <submittedName>
        <fullName evidence="2">MBL fold metallo-hydrolase</fullName>
    </submittedName>
</protein>
<dbReference type="PANTHER" id="PTHR30619:SF1">
    <property type="entry name" value="RECOMBINATION PROTEIN 2"/>
    <property type="match status" value="1"/>
</dbReference>
<dbReference type="EMBL" id="SMLH01000002">
    <property type="protein sequence ID" value="TDE30435.1"/>
    <property type="molecule type" value="Genomic_DNA"/>
</dbReference>
<proteinExistence type="predicted"/>
<dbReference type="InterPro" id="IPR052159">
    <property type="entry name" value="Competence_DNA_uptake"/>
</dbReference>
<dbReference type="InterPro" id="IPR001279">
    <property type="entry name" value="Metallo-B-lactamas"/>
</dbReference>
<dbReference type="RefSeq" id="WP_132069938.1">
    <property type="nucleotide sequence ID" value="NZ_SMLH01000002.1"/>
</dbReference>
<evidence type="ECO:0000259" key="1">
    <source>
        <dbReference type="Pfam" id="PF00753"/>
    </source>
</evidence>
<comment type="caution">
    <text evidence="2">The sequence shown here is derived from an EMBL/GenBank/DDBJ whole genome shotgun (WGS) entry which is preliminary data.</text>
</comment>
<sequence>MTVIFFQAECGDASCIRFLGNDNKYHNVFIDSGYERTFRHVLENEIRNIVAKNETIDLWIISHIHDDHIGGAIKYIDTIKTGEHNDIVNQYFYNPPRVYDLKKSAKNISEFVSIGQGDVFYEYLKSNNKLLDYDITNSIEPIDLYGLKLTILSPTYIKIDDLRLKYPLDSNKSLEREEDEKVSEAVAPKQNDYKTLINNFNLDIWKEDNSVENGSSISILAEFNNKKTLWLADSHPTDIVNSLKKLGFNQDNKIVCDWVKVTHHGSKGNNSDALYNLIECDNYLFSVNGENKHNLPSKECIARILRNKQRPKNSKYNFHFTYDNQTLRSIFNVENESIFKEYNFEVFYSDQKSVTINL</sequence>
<accession>A0ABY2DY10</accession>
<dbReference type="SUPFAM" id="SSF56281">
    <property type="entry name" value="Metallo-hydrolase/oxidoreductase"/>
    <property type="match status" value="1"/>
</dbReference>
<organism evidence="2 3">
    <name type="scientific">Flavobacterium ranwuense</name>
    <dbReference type="NCBI Taxonomy" id="2541725"/>
    <lineage>
        <taxon>Bacteria</taxon>
        <taxon>Pseudomonadati</taxon>
        <taxon>Bacteroidota</taxon>
        <taxon>Flavobacteriia</taxon>
        <taxon>Flavobacteriales</taxon>
        <taxon>Flavobacteriaceae</taxon>
        <taxon>Flavobacterium</taxon>
    </lineage>
</organism>
<dbReference type="InterPro" id="IPR036866">
    <property type="entry name" value="RibonucZ/Hydroxyglut_hydro"/>
</dbReference>